<name>A0A0D2DP15_9EURO</name>
<dbReference type="HOGENOM" id="CLU_1090025_0_0_1"/>
<dbReference type="Proteomes" id="UP000053342">
    <property type="component" value="Unassembled WGS sequence"/>
</dbReference>
<protein>
    <submittedName>
        <fullName evidence="2">Uncharacterized protein</fullName>
    </submittedName>
</protein>
<dbReference type="OrthoDB" id="10356093at2759"/>
<feature type="compositionally biased region" description="Acidic residues" evidence="1">
    <location>
        <begin position="215"/>
        <end position="247"/>
    </location>
</feature>
<keyword evidence="3" id="KW-1185">Reference proteome</keyword>
<dbReference type="GeneID" id="27362258"/>
<evidence type="ECO:0000313" key="2">
    <source>
        <dbReference type="EMBL" id="KIW37534.1"/>
    </source>
</evidence>
<dbReference type="VEuPathDB" id="FungiDB:PV06_10184"/>
<sequence length="267" mass="30458">MAEEQQNRFCFEVRIIGNNTNTTPPIIVPFCEARDRAELWNETVDVVAFWSDYRFLNAASNDWPNPPLILLQETSTSRHDIEHNRWKTINWDEASEYTKWFQANVAEGDAETLKIEIHFLTGSSEEYWNIYNQLTAVGKDNATMQDKSLVEIPFSADMSNLQNVQVVAGTNQWLPRREVDVLANANNCERCEAKAVELGLKRPSWRQKKAKEAKDEDEMETPVEGKDEDVMEEDTGVDEGEEGDVEMGDAGAGEGAGWSMDLTRRFR</sequence>
<proteinExistence type="predicted"/>
<organism evidence="2 3">
    <name type="scientific">Exophiala oligosperma</name>
    <dbReference type="NCBI Taxonomy" id="215243"/>
    <lineage>
        <taxon>Eukaryota</taxon>
        <taxon>Fungi</taxon>
        <taxon>Dikarya</taxon>
        <taxon>Ascomycota</taxon>
        <taxon>Pezizomycotina</taxon>
        <taxon>Eurotiomycetes</taxon>
        <taxon>Chaetothyriomycetidae</taxon>
        <taxon>Chaetothyriales</taxon>
        <taxon>Herpotrichiellaceae</taxon>
        <taxon>Exophiala</taxon>
    </lineage>
</organism>
<gene>
    <name evidence="2" type="ORF">PV06_10184</name>
</gene>
<dbReference type="AlphaFoldDB" id="A0A0D2DP15"/>
<evidence type="ECO:0000313" key="3">
    <source>
        <dbReference type="Proteomes" id="UP000053342"/>
    </source>
</evidence>
<feature type="region of interest" description="Disordered" evidence="1">
    <location>
        <begin position="205"/>
        <end position="267"/>
    </location>
</feature>
<evidence type="ECO:0000256" key="1">
    <source>
        <dbReference type="SAM" id="MobiDB-lite"/>
    </source>
</evidence>
<dbReference type="RefSeq" id="XP_016257750.1">
    <property type="nucleotide sequence ID" value="XM_016411709.1"/>
</dbReference>
<dbReference type="EMBL" id="KN847343">
    <property type="protein sequence ID" value="KIW37534.1"/>
    <property type="molecule type" value="Genomic_DNA"/>
</dbReference>
<accession>A0A0D2DP15</accession>
<reference evidence="2 3" key="1">
    <citation type="submission" date="2015-01" db="EMBL/GenBank/DDBJ databases">
        <title>The Genome Sequence of Exophiala oligosperma CBS72588.</title>
        <authorList>
            <consortium name="The Broad Institute Genomics Platform"/>
            <person name="Cuomo C."/>
            <person name="de Hoog S."/>
            <person name="Gorbushina A."/>
            <person name="Stielow B."/>
            <person name="Teixiera M."/>
            <person name="Abouelleil A."/>
            <person name="Chapman S.B."/>
            <person name="Priest M."/>
            <person name="Young S.K."/>
            <person name="Wortman J."/>
            <person name="Nusbaum C."/>
            <person name="Birren B."/>
        </authorList>
    </citation>
    <scope>NUCLEOTIDE SEQUENCE [LARGE SCALE GENOMIC DNA]</scope>
    <source>
        <strain evidence="2 3">CBS 72588</strain>
    </source>
</reference>